<feature type="signal peptide" evidence="2">
    <location>
        <begin position="1"/>
        <end position="23"/>
    </location>
</feature>
<evidence type="ECO:0000259" key="3">
    <source>
        <dbReference type="SMART" id="SM00900"/>
    </source>
</evidence>
<gene>
    <name evidence="4" type="ORF">Raf01_96860</name>
</gene>
<protein>
    <recommendedName>
        <fullName evidence="3">FMN-binding domain-containing protein</fullName>
    </recommendedName>
</protein>
<dbReference type="GO" id="GO:0016020">
    <property type="term" value="C:membrane"/>
    <property type="evidence" value="ECO:0007669"/>
    <property type="project" value="InterPro"/>
</dbReference>
<evidence type="ECO:0000256" key="2">
    <source>
        <dbReference type="SAM" id="SignalP"/>
    </source>
</evidence>
<evidence type="ECO:0000256" key="1">
    <source>
        <dbReference type="SAM" id="MobiDB-lite"/>
    </source>
</evidence>
<name>A0A8J3R1S9_9ACTN</name>
<accession>A0A8J3R1S9</accession>
<feature type="region of interest" description="Disordered" evidence="1">
    <location>
        <begin position="52"/>
        <end position="110"/>
    </location>
</feature>
<dbReference type="Pfam" id="PF04205">
    <property type="entry name" value="FMN_bind"/>
    <property type="match status" value="1"/>
</dbReference>
<evidence type="ECO:0000313" key="4">
    <source>
        <dbReference type="EMBL" id="GIH21514.1"/>
    </source>
</evidence>
<keyword evidence="5" id="KW-1185">Reference proteome</keyword>
<comment type="caution">
    <text evidence="4">The sequence shown here is derived from an EMBL/GenBank/DDBJ whole genome shotgun (WGS) entry which is preliminary data.</text>
</comment>
<dbReference type="GO" id="GO:0010181">
    <property type="term" value="F:FMN binding"/>
    <property type="evidence" value="ECO:0007669"/>
    <property type="project" value="InterPro"/>
</dbReference>
<evidence type="ECO:0000313" key="5">
    <source>
        <dbReference type="Proteomes" id="UP000642748"/>
    </source>
</evidence>
<organism evidence="4 5">
    <name type="scientific">Rugosimonospora africana</name>
    <dbReference type="NCBI Taxonomy" id="556532"/>
    <lineage>
        <taxon>Bacteria</taxon>
        <taxon>Bacillati</taxon>
        <taxon>Actinomycetota</taxon>
        <taxon>Actinomycetes</taxon>
        <taxon>Micromonosporales</taxon>
        <taxon>Micromonosporaceae</taxon>
        <taxon>Rugosimonospora</taxon>
    </lineage>
</organism>
<feature type="chain" id="PRO_5038622107" description="FMN-binding domain-containing protein" evidence="2">
    <location>
        <begin position="24"/>
        <end position="189"/>
    </location>
</feature>
<sequence>MTMRRAVAIVLGTATGTALLVGAKLGNAPSGAVALDGDAGGVVVSASSAAIAQPSVRGSSPSGMATAGTPTSVPTVSKPSTPNSKPTTSRPAPPPPSGPKSGTYSGSAPVKNGRYGTLSMSVTISGGKIASISASENGGETNCYHNACNTLKPEALQAQSANIASVSGATYSSEAFKTTLQAALNSAKA</sequence>
<feature type="compositionally biased region" description="Polar residues" evidence="1">
    <location>
        <begin position="56"/>
        <end position="83"/>
    </location>
</feature>
<dbReference type="InterPro" id="IPR007329">
    <property type="entry name" value="FMN-bd"/>
</dbReference>
<dbReference type="SMART" id="SM00900">
    <property type="entry name" value="FMN_bind"/>
    <property type="match status" value="1"/>
</dbReference>
<keyword evidence="2" id="KW-0732">Signal</keyword>
<dbReference type="Proteomes" id="UP000642748">
    <property type="component" value="Unassembled WGS sequence"/>
</dbReference>
<dbReference type="EMBL" id="BONZ01000136">
    <property type="protein sequence ID" value="GIH21514.1"/>
    <property type="molecule type" value="Genomic_DNA"/>
</dbReference>
<feature type="domain" description="FMN-binding" evidence="3">
    <location>
        <begin position="113"/>
        <end position="187"/>
    </location>
</feature>
<reference evidence="4" key="1">
    <citation type="submission" date="2021-01" db="EMBL/GenBank/DDBJ databases">
        <title>Whole genome shotgun sequence of Rugosimonospora africana NBRC 104875.</title>
        <authorList>
            <person name="Komaki H."/>
            <person name="Tamura T."/>
        </authorList>
    </citation>
    <scope>NUCLEOTIDE SEQUENCE</scope>
    <source>
        <strain evidence="4">NBRC 104875</strain>
    </source>
</reference>
<dbReference type="Gene3D" id="3.90.1010.20">
    <property type="match status" value="1"/>
</dbReference>
<dbReference type="AlphaFoldDB" id="A0A8J3R1S9"/>
<proteinExistence type="predicted"/>